<dbReference type="Pfam" id="PF00072">
    <property type="entry name" value="Response_reg"/>
    <property type="match status" value="1"/>
</dbReference>
<gene>
    <name evidence="12" type="ORF">E1963_12910</name>
</gene>
<evidence type="ECO:0000259" key="11">
    <source>
        <dbReference type="PROSITE" id="PS51755"/>
    </source>
</evidence>
<dbReference type="SMART" id="SM00448">
    <property type="entry name" value="REC"/>
    <property type="match status" value="1"/>
</dbReference>
<feature type="domain" description="OmpR/PhoB-type" evidence="11">
    <location>
        <begin position="136"/>
        <end position="235"/>
    </location>
</feature>
<evidence type="ECO:0000256" key="2">
    <source>
        <dbReference type="ARBA" id="ARBA00022553"/>
    </source>
</evidence>
<dbReference type="EMBL" id="SMMX01000010">
    <property type="protein sequence ID" value="TDA21258.1"/>
    <property type="molecule type" value="Genomic_DNA"/>
</dbReference>
<dbReference type="Proteomes" id="UP000295710">
    <property type="component" value="Unassembled WGS sequence"/>
</dbReference>
<feature type="modified residue" description="4-aspartylphosphate" evidence="8">
    <location>
        <position position="57"/>
    </location>
</feature>
<dbReference type="SUPFAM" id="SSF46894">
    <property type="entry name" value="C-terminal effector domain of the bipartite response regulators"/>
    <property type="match status" value="1"/>
</dbReference>
<keyword evidence="2 8" id="KW-0597">Phosphoprotein</keyword>
<dbReference type="InterPro" id="IPR016032">
    <property type="entry name" value="Sig_transdc_resp-reg_C-effctor"/>
</dbReference>
<dbReference type="InterPro" id="IPR036388">
    <property type="entry name" value="WH-like_DNA-bd_sf"/>
</dbReference>
<keyword evidence="13" id="KW-1185">Reference proteome</keyword>
<evidence type="ECO:0000256" key="5">
    <source>
        <dbReference type="ARBA" id="ARBA00023125"/>
    </source>
</evidence>
<name>A0A4R4FD71_9FIRM</name>
<dbReference type="CDD" id="cd00383">
    <property type="entry name" value="trans_reg_C"/>
    <property type="match status" value="1"/>
</dbReference>
<dbReference type="PANTHER" id="PTHR48111:SF2">
    <property type="entry name" value="RESPONSE REGULATOR SAER"/>
    <property type="match status" value="1"/>
</dbReference>
<dbReference type="FunFam" id="1.10.10.10:FF:000018">
    <property type="entry name" value="DNA-binding response regulator ResD"/>
    <property type="match status" value="1"/>
</dbReference>
<comment type="function">
    <text evidence="7">May play the central regulatory role in sporulation. It may be an element of the effector pathway responsible for the activation of sporulation genes in response to nutritional stress. Spo0A may act in concert with spo0H (a sigma factor) to control the expression of some genes that are critical to the sporulation process.</text>
</comment>
<dbReference type="Gene3D" id="6.10.250.690">
    <property type="match status" value="1"/>
</dbReference>
<evidence type="ECO:0000313" key="13">
    <source>
        <dbReference type="Proteomes" id="UP000295710"/>
    </source>
</evidence>
<dbReference type="PANTHER" id="PTHR48111">
    <property type="entry name" value="REGULATOR OF RPOS"/>
    <property type="match status" value="1"/>
</dbReference>
<dbReference type="GO" id="GO:0006355">
    <property type="term" value="P:regulation of DNA-templated transcription"/>
    <property type="evidence" value="ECO:0007669"/>
    <property type="project" value="InterPro"/>
</dbReference>
<dbReference type="AlphaFoldDB" id="A0A4R4FD71"/>
<feature type="DNA-binding region" description="OmpR/PhoB-type" evidence="9">
    <location>
        <begin position="136"/>
        <end position="235"/>
    </location>
</feature>
<dbReference type="RefSeq" id="WP_132278576.1">
    <property type="nucleotide sequence ID" value="NZ_JAOBST010000017.1"/>
</dbReference>
<dbReference type="PROSITE" id="PS50110">
    <property type="entry name" value="RESPONSE_REGULATORY"/>
    <property type="match status" value="1"/>
</dbReference>
<evidence type="ECO:0000259" key="10">
    <source>
        <dbReference type="PROSITE" id="PS50110"/>
    </source>
</evidence>
<dbReference type="GO" id="GO:0000156">
    <property type="term" value="F:phosphorelay response regulator activity"/>
    <property type="evidence" value="ECO:0007669"/>
    <property type="project" value="TreeGrafter"/>
</dbReference>
<dbReference type="GO" id="GO:0005829">
    <property type="term" value="C:cytosol"/>
    <property type="evidence" value="ECO:0007669"/>
    <property type="project" value="TreeGrafter"/>
</dbReference>
<organism evidence="12 13">
    <name type="scientific">Extibacter muris</name>
    <dbReference type="NCBI Taxonomy" id="1796622"/>
    <lineage>
        <taxon>Bacteria</taxon>
        <taxon>Bacillati</taxon>
        <taxon>Bacillota</taxon>
        <taxon>Clostridia</taxon>
        <taxon>Lachnospirales</taxon>
        <taxon>Lachnospiraceae</taxon>
        <taxon>Extibacter</taxon>
    </lineage>
</organism>
<evidence type="ECO:0000256" key="9">
    <source>
        <dbReference type="PROSITE-ProRule" id="PRU01091"/>
    </source>
</evidence>
<comment type="caution">
    <text evidence="12">The sequence shown here is derived from an EMBL/GenBank/DDBJ whole genome shotgun (WGS) entry which is preliminary data.</text>
</comment>
<evidence type="ECO:0000256" key="1">
    <source>
        <dbReference type="ARBA" id="ARBA00018672"/>
    </source>
</evidence>
<keyword evidence="4" id="KW-0805">Transcription regulation</keyword>
<evidence type="ECO:0000256" key="8">
    <source>
        <dbReference type="PROSITE-ProRule" id="PRU00169"/>
    </source>
</evidence>
<dbReference type="InterPro" id="IPR039420">
    <property type="entry name" value="WalR-like"/>
</dbReference>
<protein>
    <recommendedName>
        <fullName evidence="1">Stage 0 sporulation protein A homolog</fullName>
    </recommendedName>
</protein>
<evidence type="ECO:0000256" key="4">
    <source>
        <dbReference type="ARBA" id="ARBA00023015"/>
    </source>
</evidence>
<evidence type="ECO:0000256" key="7">
    <source>
        <dbReference type="ARBA" id="ARBA00024867"/>
    </source>
</evidence>
<dbReference type="Pfam" id="PF00486">
    <property type="entry name" value="Trans_reg_C"/>
    <property type="match status" value="1"/>
</dbReference>
<dbReference type="InterPro" id="IPR001789">
    <property type="entry name" value="Sig_transdc_resp-reg_receiver"/>
</dbReference>
<feature type="domain" description="Response regulatory" evidence="10">
    <location>
        <begin position="8"/>
        <end position="121"/>
    </location>
</feature>
<dbReference type="InterPro" id="IPR001867">
    <property type="entry name" value="OmpR/PhoB-type_DNA-bd"/>
</dbReference>
<reference evidence="12 13" key="1">
    <citation type="journal article" date="2016" name="Nat. Microbiol.">
        <title>The Mouse Intestinal Bacterial Collection (miBC) provides host-specific insight into cultured diversity and functional potential of the gut microbiota.</title>
        <authorList>
            <person name="Lagkouvardos I."/>
            <person name="Pukall R."/>
            <person name="Abt B."/>
            <person name="Foesel B.U."/>
            <person name="Meier-Kolthoff J.P."/>
            <person name="Kumar N."/>
            <person name="Bresciani A."/>
            <person name="Martinez I."/>
            <person name="Just S."/>
            <person name="Ziegler C."/>
            <person name="Brugiroux S."/>
            <person name="Garzetti D."/>
            <person name="Wenning M."/>
            <person name="Bui T.P."/>
            <person name="Wang J."/>
            <person name="Hugenholtz F."/>
            <person name="Plugge C.M."/>
            <person name="Peterson D.A."/>
            <person name="Hornef M.W."/>
            <person name="Baines J.F."/>
            <person name="Smidt H."/>
            <person name="Walter J."/>
            <person name="Kristiansen K."/>
            <person name="Nielsen H.B."/>
            <person name="Haller D."/>
            <person name="Overmann J."/>
            <person name="Stecher B."/>
            <person name="Clavel T."/>
        </authorList>
    </citation>
    <scope>NUCLEOTIDE SEQUENCE [LARGE SCALE GENOMIC DNA]</scope>
    <source>
        <strain evidence="12 13">DSM 28560</strain>
    </source>
</reference>
<sequence length="237" mass="26983">MMEQLQYTVLVVDDDKEIVRSLGKLLELEGYDVLRAYNGMEALDLLVTDKVHLIILDVMMPRLNGLSALMKIREKNNIPVIMLSAKTEESDKVIGLSMGADDYVTKPYNTAELMARVKSQLRRYFALGAATQADSRSVLKTGGLVLDKNTKQVTVDGEQAQLTATEYKILEFLMEHPGYVFPAEQIYSSVWQEDVYAGEKTVMVHIRRIREKIEITPKNPKYLKVVWGIGYKIEKYD</sequence>
<keyword evidence="3" id="KW-0902">Two-component regulatory system</keyword>
<dbReference type="GO" id="GO:0000976">
    <property type="term" value="F:transcription cis-regulatory region binding"/>
    <property type="evidence" value="ECO:0007669"/>
    <property type="project" value="TreeGrafter"/>
</dbReference>
<dbReference type="SMART" id="SM00862">
    <property type="entry name" value="Trans_reg_C"/>
    <property type="match status" value="1"/>
</dbReference>
<dbReference type="SUPFAM" id="SSF52172">
    <property type="entry name" value="CheY-like"/>
    <property type="match status" value="1"/>
</dbReference>
<dbReference type="Gene3D" id="3.40.50.2300">
    <property type="match status" value="1"/>
</dbReference>
<dbReference type="Gene3D" id="1.10.10.10">
    <property type="entry name" value="Winged helix-like DNA-binding domain superfamily/Winged helix DNA-binding domain"/>
    <property type="match status" value="1"/>
</dbReference>
<dbReference type="InterPro" id="IPR011006">
    <property type="entry name" value="CheY-like_superfamily"/>
</dbReference>
<dbReference type="GO" id="GO:0032993">
    <property type="term" value="C:protein-DNA complex"/>
    <property type="evidence" value="ECO:0007669"/>
    <property type="project" value="TreeGrafter"/>
</dbReference>
<keyword evidence="5 9" id="KW-0238">DNA-binding</keyword>
<proteinExistence type="predicted"/>
<evidence type="ECO:0000256" key="3">
    <source>
        <dbReference type="ARBA" id="ARBA00023012"/>
    </source>
</evidence>
<dbReference type="PROSITE" id="PS51755">
    <property type="entry name" value="OMPR_PHOB"/>
    <property type="match status" value="1"/>
</dbReference>
<dbReference type="CDD" id="cd17574">
    <property type="entry name" value="REC_OmpR"/>
    <property type="match status" value="1"/>
</dbReference>
<evidence type="ECO:0000256" key="6">
    <source>
        <dbReference type="ARBA" id="ARBA00023163"/>
    </source>
</evidence>
<keyword evidence="6" id="KW-0804">Transcription</keyword>
<evidence type="ECO:0000313" key="12">
    <source>
        <dbReference type="EMBL" id="TDA21258.1"/>
    </source>
</evidence>
<dbReference type="FunFam" id="3.40.50.2300:FF:000001">
    <property type="entry name" value="DNA-binding response regulator PhoB"/>
    <property type="match status" value="1"/>
</dbReference>
<accession>A0A4R4FD71</accession>